<evidence type="ECO:0000313" key="2">
    <source>
        <dbReference type="Proteomes" id="UP000078542"/>
    </source>
</evidence>
<dbReference type="PANTHER" id="PTHR31511">
    <property type="entry name" value="PROTEIN CBG23764"/>
    <property type="match status" value="1"/>
</dbReference>
<protein>
    <submittedName>
        <fullName evidence="1">Uncharacterized protein</fullName>
    </submittedName>
</protein>
<organism evidence="1 2">
    <name type="scientific">Cyphomyrmex costatus</name>
    <dbReference type="NCBI Taxonomy" id="456900"/>
    <lineage>
        <taxon>Eukaryota</taxon>
        <taxon>Metazoa</taxon>
        <taxon>Ecdysozoa</taxon>
        <taxon>Arthropoda</taxon>
        <taxon>Hexapoda</taxon>
        <taxon>Insecta</taxon>
        <taxon>Pterygota</taxon>
        <taxon>Neoptera</taxon>
        <taxon>Endopterygota</taxon>
        <taxon>Hymenoptera</taxon>
        <taxon>Apocrita</taxon>
        <taxon>Aculeata</taxon>
        <taxon>Formicoidea</taxon>
        <taxon>Formicidae</taxon>
        <taxon>Myrmicinae</taxon>
        <taxon>Cyphomyrmex</taxon>
    </lineage>
</organism>
<reference evidence="1 2" key="1">
    <citation type="submission" date="2016-03" db="EMBL/GenBank/DDBJ databases">
        <title>Cyphomyrmex costatus WGS genome.</title>
        <authorList>
            <person name="Nygaard S."/>
            <person name="Hu H."/>
            <person name="Boomsma J."/>
            <person name="Zhang G."/>
        </authorList>
    </citation>
    <scope>NUCLEOTIDE SEQUENCE [LARGE SCALE GENOMIC DNA]</scope>
    <source>
        <strain evidence="1">MS0001</strain>
        <tissue evidence="1">Whole body</tissue>
    </source>
</reference>
<evidence type="ECO:0000313" key="1">
    <source>
        <dbReference type="EMBL" id="KYN01373.1"/>
    </source>
</evidence>
<keyword evidence="2" id="KW-1185">Reference proteome</keyword>
<dbReference type="AlphaFoldDB" id="A0A151IHE0"/>
<gene>
    <name evidence="1" type="ORF">ALC62_07833</name>
</gene>
<sequence length="122" mass="14199">MTLSQIKKFENLNDISVNVYAIEDGIIPIRPADRKRSKHVNLLLPSEDDKWLEFKKHCRKELVPFVVYADLQCALEKMDKGPASSTYTYQHHNVFSIGYYVYCSYDGSLSGYRFRHDNNCIS</sequence>
<dbReference type="EMBL" id="KQ977616">
    <property type="protein sequence ID" value="KYN01373.1"/>
    <property type="molecule type" value="Genomic_DNA"/>
</dbReference>
<accession>A0A151IHE0</accession>
<dbReference type="PANTHER" id="PTHR31511:SF12">
    <property type="entry name" value="RHO TERMINATION FACTOR N-TERMINAL DOMAIN-CONTAINING PROTEIN"/>
    <property type="match status" value="1"/>
</dbReference>
<name>A0A151IHE0_9HYME</name>
<dbReference type="Proteomes" id="UP000078542">
    <property type="component" value="Unassembled WGS sequence"/>
</dbReference>
<proteinExistence type="predicted"/>